<dbReference type="GO" id="GO:0016799">
    <property type="term" value="F:hydrolase activity, hydrolyzing N-glycosyl compounds"/>
    <property type="evidence" value="ECO:0007669"/>
    <property type="project" value="InterPro"/>
</dbReference>
<dbReference type="SUPFAM" id="SSF53590">
    <property type="entry name" value="Nucleoside hydrolase"/>
    <property type="match status" value="1"/>
</dbReference>
<accession>A0AAN9YN56</accession>
<gene>
    <name evidence="1" type="ORF">SLS62_006039</name>
</gene>
<evidence type="ECO:0000313" key="2">
    <source>
        <dbReference type="Proteomes" id="UP001320420"/>
    </source>
</evidence>
<keyword evidence="2" id="KW-1185">Reference proteome</keyword>
<organism evidence="1 2">
    <name type="scientific">Diatrype stigma</name>
    <dbReference type="NCBI Taxonomy" id="117547"/>
    <lineage>
        <taxon>Eukaryota</taxon>
        <taxon>Fungi</taxon>
        <taxon>Dikarya</taxon>
        <taxon>Ascomycota</taxon>
        <taxon>Pezizomycotina</taxon>
        <taxon>Sordariomycetes</taxon>
        <taxon>Xylariomycetidae</taxon>
        <taxon>Xylariales</taxon>
        <taxon>Diatrypaceae</taxon>
        <taxon>Diatrype</taxon>
    </lineage>
</organism>
<dbReference type="InterPro" id="IPR036452">
    <property type="entry name" value="Ribo_hydro-like"/>
</dbReference>
<dbReference type="AlphaFoldDB" id="A0AAN9YN56"/>
<dbReference type="EMBL" id="JAKJXP020000042">
    <property type="protein sequence ID" value="KAK7752073.1"/>
    <property type="molecule type" value="Genomic_DNA"/>
</dbReference>
<sequence length="507" mass="58205">MPGYSPSSLVGGRPSVEQVIVCVDVPDIDNFLMVLRVIRDHPQIHVHVVLSPRPVDFAAFHYGEERIRDFGKKYGPMNVIGRMTEDDLNSWVKDAKDDDKKWFYIDEDFRNSEILVDTRLYMRVSIIRLTKFLHQHKIDPTAYRIYYDSENLSGCPIVPGTHNALHQPDFAFDFGDMLLQEEPWETAAQEYIKATPNVGQDGDKNPTERDLARFKEMCKAASQSIHEDNGQSDYREKLSSYLFEKAVYGDPDYSDGSMRSHKRREDTRLLCKVYLHKQEKDLLYNHQETSRLEELIKTVGQTTTMSGPQTKPLLYVGGPFTEALKIIDGLTAENVGPVIAMAGTTEGKSNLFSNQFNILVDPISAEKVFKLAKERDIDLTLLPTECVKGTPLDLDFNTFTEQVRKHPGTYNHIKELYWQWSYGRNVTLFDLLAAMTVTTDLYKGTLQYVDFHVDTQGKFHFTRLPKKEVRKGPGLKMFWTTENFSDLMKKNQATLLEELRQTVEGKS</sequence>
<protein>
    <recommendedName>
        <fullName evidence="3">Inosine/uridine-preferring nucleoside hydrolase domain-containing protein</fullName>
    </recommendedName>
</protein>
<evidence type="ECO:0008006" key="3">
    <source>
        <dbReference type="Google" id="ProtNLM"/>
    </source>
</evidence>
<dbReference type="Proteomes" id="UP001320420">
    <property type="component" value="Unassembled WGS sequence"/>
</dbReference>
<dbReference type="Gene3D" id="3.90.245.10">
    <property type="entry name" value="Ribonucleoside hydrolase-like"/>
    <property type="match status" value="1"/>
</dbReference>
<comment type="caution">
    <text evidence="1">The sequence shown here is derived from an EMBL/GenBank/DDBJ whole genome shotgun (WGS) entry which is preliminary data.</text>
</comment>
<proteinExistence type="predicted"/>
<evidence type="ECO:0000313" key="1">
    <source>
        <dbReference type="EMBL" id="KAK7752073.1"/>
    </source>
</evidence>
<name>A0AAN9YN56_9PEZI</name>
<reference evidence="1 2" key="1">
    <citation type="submission" date="2024-02" db="EMBL/GenBank/DDBJ databases">
        <title>De novo assembly and annotation of 12 fungi associated with fruit tree decline syndrome in Ontario, Canada.</title>
        <authorList>
            <person name="Sulman M."/>
            <person name="Ellouze W."/>
            <person name="Ilyukhin E."/>
        </authorList>
    </citation>
    <scope>NUCLEOTIDE SEQUENCE [LARGE SCALE GENOMIC DNA]</scope>
    <source>
        <strain evidence="1 2">M11/M66-122</strain>
    </source>
</reference>